<dbReference type="Proteomes" id="UP001620520">
    <property type="component" value="Unassembled WGS sequence"/>
</dbReference>
<sequence>MELPTTLTQHINAGPGKACPGMPDLPQDSGKAEAL</sequence>
<evidence type="ECO:0000313" key="2">
    <source>
        <dbReference type="EMBL" id="MFK4638029.1"/>
    </source>
</evidence>
<feature type="region of interest" description="Disordered" evidence="1">
    <location>
        <begin position="1"/>
        <end position="35"/>
    </location>
</feature>
<keyword evidence="3" id="KW-1185">Reference proteome</keyword>
<gene>
    <name evidence="2" type="ORF">ABIA52_000918</name>
</gene>
<reference evidence="2 3" key="1">
    <citation type="submission" date="2024-10" db="EMBL/GenBank/DDBJ databases">
        <title>Novel secondary metabolite-producing bacteria for plant disease control.</title>
        <authorList>
            <person name="Chevrette M."/>
        </authorList>
    </citation>
    <scope>NUCLEOTIDE SEQUENCE [LARGE SCALE GENOMIC DNA]</scope>
    <source>
        <strain evidence="2 3">J30 TE3557</strain>
    </source>
</reference>
<name>A0ABW8N4E0_9MICC</name>
<organism evidence="2 3">
    <name type="scientific">Paenarthrobacter histidinolovorans</name>
    <dbReference type="NCBI Taxonomy" id="43664"/>
    <lineage>
        <taxon>Bacteria</taxon>
        <taxon>Bacillati</taxon>
        <taxon>Actinomycetota</taxon>
        <taxon>Actinomycetes</taxon>
        <taxon>Micrococcales</taxon>
        <taxon>Micrococcaceae</taxon>
        <taxon>Paenarthrobacter</taxon>
    </lineage>
</organism>
<accession>A0ABW8N4E0</accession>
<evidence type="ECO:0000313" key="3">
    <source>
        <dbReference type="Proteomes" id="UP001620520"/>
    </source>
</evidence>
<protein>
    <submittedName>
        <fullName evidence="2">Uncharacterized protein</fullName>
    </submittedName>
</protein>
<proteinExistence type="predicted"/>
<dbReference type="EMBL" id="JBIYEW010000003">
    <property type="protein sequence ID" value="MFK4638029.1"/>
    <property type="molecule type" value="Genomic_DNA"/>
</dbReference>
<comment type="caution">
    <text evidence="2">The sequence shown here is derived from an EMBL/GenBank/DDBJ whole genome shotgun (WGS) entry which is preliminary data.</text>
</comment>
<evidence type="ECO:0000256" key="1">
    <source>
        <dbReference type="SAM" id="MobiDB-lite"/>
    </source>
</evidence>
<feature type="compositionally biased region" description="Polar residues" evidence="1">
    <location>
        <begin position="1"/>
        <end position="11"/>
    </location>
</feature>